<evidence type="ECO:0000313" key="14">
    <source>
        <dbReference type="Proteomes" id="UP000192738"/>
    </source>
</evidence>
<feature type="binding site" evidence="11">
    <location>
        <begin position="307"/>
        <end position="311"/>
    </location>
    <ligand>
        <name>FMN</name>
        <dbReference type="ChEBI" id="CHEBI:58210"/>
    </ligand>
</feature>
<keyword evidence="4 11" id="KW-0028">Amino-acid biosynthesis</keyword>
<dbReference type="STRING" id="112901.SAMN04488500_12280"/>
<dbReference type="PIRSF" id="PIRSF001456">
    <property type="entry name" value="Chorismate_synth"/>
    <property type="match status" value="1"/>
</dbReference>
<comment type="cofactor">
    <cofactor evidence="11 12">
        <name>FMNH2</name>
        <dbReference type="ChEBI" id="CHEBI:57618"/>
    </cofactor>
    <text evidence="11 12">Reduced FMN (FMNH(2)).</text>
</comment>
<feature type="binding site" evidence="11">
    <location>
        <position position="40"/>
    </location>
    <ligand>
        <name>NADP(+)</name>
        <dbReference type="ChEBI" id="CHEBI:58349"/>
    </ligand>
</feature>
<feature type="binding site" evidence="11">
    <location>
        <position position="292"/>
    </location>
    <ligand>
        <name>FMN</name>
        <dbReference type="ChEBI" id="CHEBI:58210"/>
    </ligand>
</feature>
<dbReference type="PROSITE" id="PS00787">
    <property type="entry name" value="CHORISMATE_SYNTHASE_1"/>
    <property type="match status" value="1"/>
</dbReference>
<gene>
    <name evidence="11" type="primary">aroC</name>
    <name evidence="13" type="ORF">SAMN04488500_12280</name>
</gene>
<dbReference type="Pfam" id="PF01264">
    <property type="entry name" value="Chorismate_synt"/>
    <property type="match status" value="1"/>
</dbReference>
<dbReference type="FunFam" id="3.60.150.10:FF:000002">
    <property type="entry name" value="Chorismate synthase"/>
    <property type="match status" value="1"/>
</dbReference>
<comment type="subunit">
    <text evidence="11">Homotetramer.</text>
</comment>
<dbReference type="NCBIfam" id="TIGR00033">
    <property type="entry name" value="aroC"/>
    <property type="match status" value="1"/>
</dbReference>
<dbReference type="Gene3D" id="3.60.150.10">
    <property type="entry name" value="Chorismate synthase AroC"/>
    <property type="match status" value="1"/>
</dbReference>
<comment type="similarity">
    <text evidence="2 11 12">Belongs to the chorismate synthase family.</text>
</comment>
<dbReference type="InterPro" id="IPR035904">
    <property type="entry name" value="Chorismate_synth_AroC_sf"/>
</dbReference>
<feature type="binding site" evidence="11">
    <location>
        <begin position="247"/>
        <end position="248"/>
    </location>
    <ligand>
        <name>FMN</name>
        <dbReference type="ChEBI" id="CHEBI:58210"/>
    </ligand>
</feature>
<dbReference type="GO" id="GO:0009423">
    <property type="term" value="P:chorismate biosynthetic process"/>
    <property type="evidence" value="ECO:0007669"/>
    <property type="project" value="UniProtKB-UniRule"/>
</dbReference>
<keyword evidence="7 11" id="KW-0274">FAD</keyword>
<keyword evidence="9 11" id="KW-0057">Aromatic amino acid biosynthesis</keyword>
<proteinExistence type="inferred from homology"/>
<keyword evidence="6 11" id="KW-0288">FMN</keyword>
<evidence type="ECO:0000256" key="8">
    <source>
        <dbReference type="ARBA" id="ARBA00022857"/>
    </source>
</evidence>
<evidence type="ECO:0000256" key="1">
    <source>
        <dbReference type="ARBA" id="ARBA00005044"/>
    </source>
</evidence>
<keyword evidence="5 11" id="KW-0285">Flavoprotein</keyword>
<evidence type="ECO:0000256" key="7">
    <source>
        <dbReference type="ARBA" id="ARBA00022827"/>
    </source>
</evidence>
<evidence type="ECO:0000256" key="3">
    <source>
        <dbReference type="ARBA" id="ARBA00013036"/>
    </source>
</evidence>
<evidence type="ECO:0000256" key="2">
    <source>
        <dbReference type="ARBA" id="ARBA00008014"/>
    </source>
</evidence>
<dbReference type="SUPFAM" id="SSF103263">
    <property type="entry name" value="Chorismate synthase, AroC"/>
    <property type="match status" value="1"/>
</dbReference>
<dbReference type="PROSITE" id="PS00789">
    <property type="entry name" value="CHORISMATE_SYNTHASE_3"/>
    <property type="match status" value="1"/>
</dbReference>
<dbReference type="CDD" id="cd07304">
    <property type="entry name" value="Chorismate_synthase"/>
    <property type="match status" value="1"/>
</dbReference>
<feature type="binding site" evidence="11">
    <location>
        <begin position="127"/>
        <end position="129"/>
    </location>
    <ligand>
        <name>FMN</name>
        <dbReference type="ChEBI" id="CHEBI:58210"/>
    </ligand>
</feature>
<dbReference type="NCBIfam" id="NF003793">
    <property type="entry name" value="PRK05382.1"/>
    <property type="match status" value="1"/>
</dbReference>
<dbReference type="RefSeq" id="WP_084577715.1">
    <property type="nucleotide sequence ID" value="NZ_CP155572.1"/>
</dbReference>
<comment type="catalytic activity">
    <reaction evidence="11 12">
        <text>5-O-(1-carboxyvinyl)-3-phosphoshikimate = chorismate + phosphate</text>
        <dbReference type="Rhea" id="RHEA:21020"/>
        <dbReference type="ChEBI" id="CHEBI:29748"/>
        <dbReference type="ChEBI" id="CHEBI:43474"/>
        <dbReference type="ChEBI" id="CHEBI:57701"/>
        <dbReference type="EC" id="4.2.3.5"/>
    </reaction>
</comment>
<evidence type="ECO:0000256" key="10">
    <source>
        <dbReference type="ARBA" id="ARBA00023239"/>
    </source>
</evidence>
<reference evidence="13 14" key="1">
    <citation type="submission" date="2017-04" db="EMBL/GenBank/DDBJ databases">
        <authorList>
            <person name="Afonso C.L."/>
            <person name="Miller P.J."/>
            <person name="Scott M.A."/>
            <person name="Spackman E."/>
            <person name="Goraichik I."/>
            <person name="Dimitrov K.M."/>
            <person name="Suarez D.L."/>
            <person name="Swayne D.E."/>
        </authorList>
    </citation>
    <scope>NUCLEOTIDE SEQUENCE [LARGE SCALE GENOMIC DNA]</scope>
    <source>
        <strain evidence="13 14">DSM 5090</strain>
    </source>
</reference>
<feature type="binding site" evidence="11">
    <location>
        <position position="333"/>
    </location>
    <ligand>
        <name>FMN</name>
        <dbReference type="ChEBI" id="CHEBI:58210"/>
    </ligand>
</feature>
<name>A0A1W2EBN7_9FIRM</name>
<dbReference type="Proteomes" id="UP000192738">
    <property type="component" value="Unassembled WGS sequence"/>
</dbReference>
<dbReference type="GO" id="GO:0008652">
    <property type="term" value="P:amino acid biosynthetic process"/>
    <property type="evidence" value="ECO:0007669"/>
    <property type="project" value="UniProtKB-KW"/>
</dbReference>
<dbReference type="PROSITE" id="PS00788">
    <property type="entry name" value="CHORISMATE_SYNTHASE_2"/>
    <property type="match status" value="1"/>
</dbReference>
<keyword evidence="10 11" id="KW-0456">Lyase</keyword>
<dbReference type="EMBL" id="FWXI01000022">
    <property type="protein sequence ID" value="SMD06498.1"/>
    <property type="molecule type" value="Genomic_DNA"/>
</dbReference>
<dbReference type="PANTHER" id="PTHR21085">
    <property type="entry name" value="CHORISMATE SYNTHASE"/>
    <property type="match status" value="1"/>
</dbReference>
<evidence type="ECO:0000256" key="5">
    <source>
        <dbReference type="ARBA" id="ARBA00022630"/>
    </source>
</evidence>
<keyword evidence="14" id="KW-1185">Reference proteome</keyword>
<accession>A0A1W2EBN7</accession>
<evidence type="ECO:0000256" key="12">
    <source>
        <dbReference type="RuleBase" id="RU000605"/>
    </source>
</evidence>
<evidence type="ECO:0000313" key="13">
    <source>
        <dbReference type="EMBL" id="SMD06498.1"/>
    </source>
</evidence>
<dbReference type="EC" id="4.2.3.5" evidence="3 11"/>
<comment type="function">
    <text evidence="11">Catalyzes the anti-1,4-elimination of the C-3 phosphate and the C-6 proR hydrogen from 5-enolpyruvylshikimate-3-phosphate (EPSP) to yield chorismate, which is the branch point compound that serves as the starting substrate for the three terminal pathways of aromatic amino acid biosynthesis. This reaction introduces a second double bond into the aromatic ring system.</text>
</comment>
<dbReference type="GO" id="GO:0010181">
    <property type="term" value="F:FMN binding"/>
    <property type="evidence" value="ECO:0007669"/>
    <property type="project" value="TreeGrafter"/>
</dbReference>
<evidence type="ECO:0000256" key="9">
    <source>
        <dbReference type="ARBA" id="ARBA00023141"/>
    </source>
</evidence>
<keyword evidence="8 11" id="KW-0521">NADP</keyword>
<sequence>MLRFITAGESHGPALTTIIEGLPAGVPVDIELINRDLARRQKGFGRGGRMLIEQDRVEITAGVRFGQTLGSPVTMVIHNRDWENWQDRMSPAGPPSGQAVSSPRPGHADLTGVLKYDRQDVRDILERASARETAARVAVGALTKQVLTAAGIKIIAHVTNIGGVNAQVASREYDELQSAVFASELGCLDANAETQMKAAILEAKNHGDSLGGIFEVLALGVLPGLGSHVQWDRRLDTKLAAALMSIQAIKGVEVGVGFEYANLPGSKAHDQIYYEPERGYYRQTNNAGGIEGGMSNGEPIVLRAAMKPIPTLMTPLSSVDIVSKAPIQANTERSDVCAVTAAAVVGEAMTAIVLTEVLLEKFGNDNLTDLLSAISHYRQRLAGL</sequence>
<dbReference type="OrthoDB" id="9771806at2"/>
<dbReference type="GO" id="GO:0009073">
    <property type="term" value="P:aromatic amino acid family biosynthetic process"/>
    <property type="evidence" value="ECO:0007669"/>
    <property type="project" value="UniProtKB-KW"/>
</dbReference>
<dbReference type="InterPro" id="IPR000453">
    <property type="entry name" value="Chorismate_synth"/>
</dbReference>
<organism evidence="13 14">
    <name type="scientific">Sporomusa malonica</name>
    <dbReference type="NCBI Taxonomy" id="112901"/>
    <lineage>
        <taxon>Bacteria</taxon>
        <taxon>Bacillati</taxon>
        <taxon>Bacillota</taxon>
        <taxon>Negativicutes</taxon>
        <taxon>Selenomonadales</taxon>
        <taxon>Sporomusaceae</taxon>
        <taxon>Sporomusa</taxon>
    </lineage>
</organism>
<dbReference type="GO" id="GO:0004107">
    <property type="term" value="F:chorismate synthase activity"/>
    <property type="evidence" value="ECO:0007669"/>
    <property type="project" value="UniProtKB-UniRule"/>
</dbReference>
<dbReference type="AlphaFoldDB" id="A0A1W2EBN7"/>
<comment type="pathway">
    <text evidence="1 11 12">Metabolic intermediate biosynthesis; chorismate biosynthesis; chorismate from D-erythrose 4-phosphate and phosphoenolpyruvate: step 7/7.</text>
</comment>
<evidence type="ECO:0000256" key="6">
    <source>
        <dbReference type="ARBA" id="ARBA00022643"/>
    </source>
</evidence>
<feature type="binding site" evidence="11">
    <location>
        <position position="46"/>
    </location>
    <ligand>
        <name>NADP(+)</name>
        <dbReference type="ChEBI" id="CHEBI:58349"/>
    </ligand>
</feature>
<dbReference type="InterPro" id="IPR020541">
    <property type="entry name" value="Chorismate_synthase_CS"/>
</dbReference>
<dbReference type="UniPathway" id="UPA00053">
    <property type="reaction ID" value="UER00090"/>
</dbReference>
<protein>
    <recommendedName>
        <fullName evidence="3 11">Chorismate synthase</fullName>
        <shortName evidence="11">CS</shortName>
        <ecNumber evidence="3 11">4.2.3.5</ecNumber>
    </recommendedName>
    <alternativeName>
        <fullName evidence="11">5-enolpyruvylshikimate-3-phosphate phospholyase</fullName>
    </alternativeName>
</protein>
<evidence type="ECO:0000256" key="11">
    <source>
        <dbReference type="HAMAP-Rule" id="MF_00300"/>
    </source>
</evidence>
<dbReference type="GO" id="GO:0005829">
    <property type="term" value="C:cytosol"/>
    <property type="evidence" value="ECO:0007669"/>
    <property type="project" value="TreeGrafter"/>
</dbReference>
<dbReference type="PANTHER" id="PTHR21085:SF0">
    <property type="entry name" value="CHORISMATE SYNTHASE"/>
    <property type="match status" value="1"/>
</dbReference>
<dbReference type="HAMAP" id="MF_00300">
    <property type="entry name" value="Chorismate_synth"/>
    <property type="match status" value="1"/>
</dbReference>
<evidence type="ECO:0000256" key="4">
    <source>
        <dbReference type="ARBA" id="ARBA00022605"/>
    </source>
</evidence>